<proteinExistence type="predicted"/>
<organism evidence="1 2">
    <name type="scientific">Lentilactobacillus raoultii</name>
    <dbReference type="NCBI Taxonomy" id="1987503"/>
    <lineage>
        <taxon>Bacteria</taxon>
        <taxon>Bacillati</taxon>
        <taxon>Bacillota</taxon>
        <taxon>Bacilli</taxon>
        <taxon>Lactobacillales</taxon>
        <taxon>Lactobacillaceae</taxon>
        <taxon>Lentilactobacillus</taxon>
    </lineage>
</organism>
<comment type="caution">
    <text evidence="1">The sequence shown here is derived from an EMBL/GenBank/DDBJ whole genome shotgun (WGS) entry which is preliminary data.</text>
</comment>
<evidence type="ECO:0000313" key="1">
    <source>
        <dbReference type="EMBL" id="MFD1126250.1"/>
    </source>
</evidence>
<accession>A0ABW3PMF9</accession>
<name>A0ABW3PMF9_9LACO</name>
<dbReference type="Proteomes" id="UP001597156">
    <property type="component" value="Unassembled WGS sequence"/>
</dbReference>
<reference evidence="2" key="1">
    <citation type="journal article" date="2019" name="Int. J. Syst. Evol. Microbiol.">
        <title>The Global Catalogue of Microorganisms (GCM) 10K type strain sequencing project: providing services to taxonomists for standard genome sequencing and annotation.</title>
        <authorList>
            <consortium name="The Broad Institute Genomics Platform"/>
            <consortium name="The Broad Institute Genome Sequencing Center for Infectious Disease"/>
            <person name="Wu L."/>
            <person name="Ma J."/>
        </authorList>
    </citation>
    <scope>NUCLEOTIDE SEQUENCE [LARGE SCALE GENOMIC DNA]</scope>
    <source>
        <strain evidence="2">CCUG 71848</strain>
    </source>
</reference>
<dbReference type="RefSeq" id="WP_370824327.1">
    <property type="nucleotide sequence ID" value="NZ_JBHTLH010000043.1"/>
</dbReference>
<protein>
    <submittedName>
        <fullName evidence="1">Uncharacterized protein</fullName>
    </submittedName>
</protein>
<sequence length="52" mass="5782">MAIFSAYSHDQILEFLKQQAPHAEIHVNDETALKHTANGNAQSSITVGFWLT</sequence>
<gene>
    <name evidence="1" type="ORF">ACFQ22_12955</name>
</gene>
<keyword evidence="2" id="KW-1185">Reference proteome</keyword>
<evidence type="ECO:0000313" key="2">
    <source>
        <dbReference type="Proteomes" id="UP001597156"/>
    </source>
</evidence>
<dbReference type="EMBL" id="JBHTLH010000043">
    <property type="protein sequence ID" value="MFD1126250.1"/>
    <property type="molecule type" value="Genomic_DNA"/>
</dbReference>